<accession>A0A947DG77</accession>
<feature type="region of interest" description="Disordered" evidence="1">
    <location>
        <begin position="99"/>
        <end position="152"/>
    </location>
</feature>
<dbReference type="RefSeq" id="WP_215609059.1">
    <property type="nucleotide sequence ID" value="NZ_JADOES010000019.1"/>
</dbReference>
<evidence type="ECO:0000313" key="3">
    <source>
        <dbReference type="Proteomes" id="UP000717364"/>
    </source>
</evidence>
<evidence type="ECO:0000313" key="2">
    <source>
        <dbReference type="EMBL" id="MBT9315993.1"/>
    </source>
</evidence>
<organism evidence="2 3">
    <name type="scientific">Leptothoe spongobia TAU-MAC 1115</name>
    <dbReference type="NCBI Taxonomy" id="1967444"/>
    <lineage>
        <taxon>Bacteria</taxon>
        <taxon>Bacillati</taxon>
        <taxon>Cyanobacteriota</taxon>
        <taxon>Cyanophyceae</taxon>
        <taxon>Nodosilineales</taxon>
        <taxon>Cymatolegaceae</taxon>
        <taxon>Leptothoe</taxon>
        <taxon>Leptothoe spongobia</taxon>
    </lineage>
</organism>
<proteinExistence type="predicted"/>
<reference evidence="2" key="2">
    <citation type="journal article" date="2021" name="Mar. Drugs">
        <title>Genome Reduction and Secondary Metabolism of the Marine Sponge-Associated Cyanobacterium Leptothoe.</title>
        <authorList>
            <person name="Konstantinou D."/>
            <person name="Popin R.V."/>
            <person name="Fewer D.P."/>
            <person name="Sivonen K."/>
            <person name="Gkelis S."/>
        </authorList>
    </citation>
    <scope>NUCLEOTIDE SEQUENCE</scope>
    <source>
        <strain evidence="2">TAU-MAC 1115</strain>
    </source>
</reference>
<evidence type="ECO:0000256" key="1">
    <source>
        <dbReference type="SAM" id="MobiDB-lite"/>
    </source>
</evidence>
<name>A0A947DG77_9CYAN</name>
<dbReference type="AlphaFoldDB" id="A0A947DG77"/>
<comment type="caution">
    <text evidence="2">The sequence shown here is derived from an EMBL/GenBank/DDBJ whole genome shotgun (WGS) entry which is preliminary data.</text>
</comment>
<dbReference type="Proteomes" id="UP000717364">
    <property type="component" value="Unassembled WGS sequence"/>
</dbReference>
<reference evidence="2" key="1">
    <citation type="submission" date="2020-11" db="EMBL/GenBank/DDBJ databases">
        <authorList>
            <person name="Konstantinou D."/>
            <person name="Gkelis S."/>
            <person name="Popin R."/>
            <person name="Fewer D."/>
            <person name="Sivonen K."/>
        </authorList>
    </citation>
    <scope>NUCLEOTIDE SEQUENCE</scope>
    <source>
        <strain evidence="2">TAU-MAC 1115</strain>
    </source>
</reference>
<dbReference type="EMBL" id="JADOES010000019">
    <property type="protein sequence ID" value="MBT9315993.1"/>
    <property type="molecule type" value="Genomic_DNA"/>
</dbReference>
<protein>
    <submittedName>
        <fullName evidence="2">Uncharacterized protein</fullName>
    </submittedName>
</protein>
<sequence>MLDKLLGKKSRYYLELSEDEIAAVPKPADTPTPKSAAPKAAPVADAKPAAPKATPVAAAKPATPKAASDKASEKAVTPAVATNPIPDSQELIRTALAASVTSSQPLAEKGPEPTFSSDYLMPKASAGRRRPGPSMSPFKSMAKNMRRQSSGF</sequence>
<feature type="region of interest" description="Disordered" evidence="1">
    <location>
        <begin position="20"/>
        <end position="87"/>
    </location>
</feature>
<gene>
    <name evidence="2" type="ORF">IXB50_11230</name>
</gene>
<feature type="compositionally biased region" description="Low complexity" evidence="1">
    <location>
        <begin position="25"/>
        <end position="66"/>
    </location>
</feature>
<keyword evidence="3" id="KW-1185">Reference proteome</keyword>